<evidence type="ECO:0000313" key="1">
    <source>
        <dbReference type="EMBL" id="KAH7656611.1"/>
    </source>
</evidence>
<reference evidence="2" key="1">
    <citation type="journal article" date="2022" name="Nat. Commun.">
        <title>Chromosome evolution and the genetic basis of agronomically important traits in greater yam.</title>
        <authorList>
            <person name="Bredeson J.V."/>
            <person name="Lyons J.B."/>
            <person name="Oniyinde I.O."/>
            <person name="Okereke N.R."/>
            <person name="Kolade O."/>
            <person name="Nnabue I."/>
            <person name="Nwadili C.O."/>
            <person name="Hribova E."/>
            <person name="Parker M."/>
            <person name="Nwogha J."/>
            <person name="Shu S."/>
            <person name="Carlson J."/>
            <person name="Kariba R."/>
            <person name="Muthemba S."/>
            <person name="Knop K."/>
            <person name="Barton G.J."/>
            <person name="Sherwood A.V."/>
            <person name="Lopez-Montes A."/>
            <person name="Asiedu R."/>
            <person name="Jamnadass R."/>
            <person name="Muchugi A."/>
            <person name="Goodstein D."/>
            <person name="Egesi C.N."/>
            <person name="Featherston J."/>
            <person name="Asfaw A."/>
            <person name="Simpson G.G."/>
            <person name="Dolezel J."/>
            <person name="Hendre P.S."/>
            <person name="Van Deynze A."/>
            <person name="Kumar P.L."/>
            <person name="Obidiegwu J.E."/>
            <person name="Bhattacharjee R."/>
            <person name="Rokhsar D.S."/>
        </authorList>
    </citation>
    <scope>NUCLEOTIDE SEQUENCE [LARGE SCALE GENOMIC DNA]</scope>
    <source>
        <strain evidence="2">cv. TDa95/00328</strain>
    </source>
</reference>
<proteinExistence type="predicted"/>
<accession>A0ACB7U8H6</accession>
<keyword evidence="2" id="KW-1185">Reference proteome</keyword>
<comment type="caution">
    <text evidence="1">The sequence shown here is derived from an EMBL/GenBank/DDBJ whole genome shotgun (WGS) entry which is preliminary data.</text>
</comment>
<evidence type="ECO:0000313" key="2">
    <source>
        <dbReference type="Proteomes" id="UP000827976"/>
    </source>
</evidence>
<protein>
    <submittedName>
        <fullName evidence="1">Ascorbate ferrireductase (Transmembrane) protein</fullName>
    </submittedName>
</protein>
<organism evidence="1 2">
    <name type="scientific">Dioscorea alata</name>
    <name type="common">Purple yam</name>
    <dbReference type="NCBI Taxonomy" id="55571"/>
    <lineage>
        <taxon>Eukaryota</taxon>
        <taxon>Viridiplantae</taxon>
        <taxon>Streptophyta</taxon>
        <taxon>Embryophyta</taxon>
        <taxon>Tracheophyta</taxon>
        <taxon>Spermatophyta</taxon>
        <taxon>Magnoliopsida</taxon>
        <taxon>Liliopsida</taxon>
        <taxon>Dioscoreales</taxon>
        <taxon>Dioscoreaceae</taxon>
        <taxon>Dioscorea</taxon>
    </lineage>
</organism>
<name>A0ACB7U8H6_DIOAL</name>
<gene>
    <name evidence="1" type="ORF">IHE45_18G085700</name>
</gene>
<dbReference type="EMBL" id="CM037028">
    <property type="protein sequence ID" value="KAH7656611.1"/>
    <property type="molecule type" value="Genomic_DNA"/>
</dbReference>
<dbReference type="Proteomes" id="UP000827976">
    <property type="component" value="Chromosome 18"/>
</dbReference>
<sequence length="221" mass="24440">MGAVKDGRSYGCSATAAIIFAQLFGIAAITLMLVWLLHFREGVALSSTVEIRLLNIHHLLMFLGLVYSGGQAIIAFKAIPATRRVQKFFHGLLHLVAIALGALGLYAVFKFNRDLGIPDLKSLHSWLGIATISLYSLQWLVGLVIFMFPGASFTTRGSYLPWHAFFGLIIFMMAICTAETGLMERFAILRLYQEKERLIVNFTGLAILLYGMSIILSVILP</sequence>